<evidence type="ECO:0000313" key="2">
    <source>
        <dbReference type="EMBL" id="TMV08832.1"/>
    </source>
</evidence>
<evidence type="ECO:0000313" key="3">
    <source>
        <dbReference type="Proteomes" id="UP001193035"/>
    </source>
</evidence>
<feature type="chain" id="PRO_5047114596" description="Excinuclease ABC subunit A" evidence="1">
    <location>
        <begin position="23"/>
        <end position="136"/>
    </location>
</feature>
<keyword evidence="1" id="KW-0732">Signal</keyword>
<dbReference type="RefSeq" id="WP_138840861.1">
    <property type="nucleotide sequence ID" value="NZ_VCPD01000002.1"/>
</dbReference>
<organism evidence="2 3">
    <name type="scientific">Ruegeria sediminis</name>
    <dbReference type="NCBI Taxonomy" id="2583820"/>
    <lineage>
        <taxon>Bacteria</taxon>
        <taxon>Pseudomonadati</taxon>
        <taxon>Pseudomonadota</taxon>
        <taxon>Alphaproteobacteria</taxon>
        <taxon>Rhodobacterales</taxon>
        <taxon>Roseobacteraceae</taxon>
        <taxon>Ruegeria</taxon>
    </lineage>
</organism>
<name>A0ABY2X1L2_9RHOB</name>
<protein>
    <recommendedName>
        <fullName evidence="4">Excinuclease ABC subunit A</fullName>
    </recommendedName>
</protein>
<reference evidence="2 3" key="1">
    <citation type="submission" date="2019-05" db="EMBL/GenBank/DDBJ databases">
        <title>Ruegeria sp. nov., isolated from tidal flat.</title>
        <authorList>
            <person name="Kim W."/>
        </authorList>
    </citation>
    <scope>NUCLEOTIDE SEQUENCE [LARGE SCALE GENOMIC DNA]</scope>
    <source>
        <strain evidence="2 3">CAU 1488</strain>
    </source>
</reference>
<sequence>MKALASTAAILALLLTPAATLAGNGNDKGKGKGQDRNSVKVQRVAPQQGIVAGTGVGHCPPGLAKKAVPCVPPGQVKNRYKVGDYITRDYVWINDPDRYGLRRDGYYVRAGDYVYSVNRQTHEVLNLIGAVADILY</sequence>
<keyword evidence="3" id="KW-1185">Reference proteome</keyword>
<evidence type="ECO:0008006" key="4">
    <source>
        <dbReference type="Google" id="ProtNLM"/>
    </source>
</evidence>
<gene>
    <name evidence="2" type="ORF">FGK63_06840</name>
</gene>
<feature type="signal peptide" evidence="1">
    <location>
        <begin position="1"/>
        <end position="22"/>
    </location>
</feature>
<comment type="caution">
    <text evidence="2">The sequence shown here is derived from an EMBL/GenBank/DDBJ whole genome shotgun (WGS) entry which is preliminary data.</text>
</comment>
<proteinExistence type="predicted"/>
<accession>A0ABY2X1L2</accession>
<evidence type="ECO:0000256" key="1">
    <source>
        <dbReference type="SAM" id="SignalP"/>
    </source>
</evidence>
<dbReference type="EMBL" id="VCPD01000002">
    <property type="protein sequence ID" value="TMV08832.1"/>
    <property type="molecule type" value="Genomic_DNA"/>
</dbReference>
<dbReference type="Proteomes" id="UP001193035">
    <property type="component" value="Unassembled WGS sequence"/>
</dbReference>